<evidence type="ECO:0000313" key="3">
    <source>
        <dbReference type="Proteomes" id="UP000198656"/>
    </source>
</evidence>
<dbReference type="Pfam" id="PF00731">
    <property type="entry name" value="AIRC"/>
    <property type="match status" value="1"/>
</dbReference>
<dbReference type="Proteomes" id="UP000198656">
    <property type="component" value="Unassembled WGS sequence"/>
</dbReference>
<sequence>MNEETLKALLDSVHQGTCSPDNAFQQLKDLPYENLDFARLDHHRGLRTGQSEVIFCQGKQPEHIIKILRHLGDKELNVLATRLDIPTAEIVLPHFPDALYDRQARCLLLRPLAEPTVLGKILIMTAGTADLAVAQEALLTARFMGHEVDTLFDVGVAGIHRLLGQKELMDRAEVIIVVAGMEGALASVVGGLVEQPVIAVPTSVGYGAHFQGLAPLLSMLNSCASGVGVVNIDNGFGAASLASAIVRRIMRAGKKGDLT</sequence>
<dbReference type="PANTHER" id="PTHR43064:SF1">
    <property type="entry name" value="SLL1489 PROTEIN"/>
    <property type="match status" value="1"/>
</dbReference>
<dbReference type="AlphaFoldDB" id="A0A1G8A0M0"/>
<evidence type="ECO:0000313" key="2">
    <source>
        <dbReference type="EMBL" id="SDH14474.1"/>
    </source>
</evidence>
<name>A0A1G8A0M0_9FIRM</name>
<dbReference type="RefSeq" id="WP_092333006.1">
    <property type="nucleotide sequence ID" value="NZ_FNCP01000010.1"/>
</dbReference>
<dbReference type="InterPro" id="IPR000031">
    <property type="entry name" value="PurE_dom"/>
</dbReference>
<dbReference type="GO" id="GO:0016787">
    <property type="term" value="F:hydrolase activity"/>
    <property type="evidence" value="ECO:0007669"/>
    <property type="project" value="InterPro"/>
</dbReference>
<dbReference type="SUPFAM" id="SSF52255">
    <property type="entry name" value="N5-CAIR mutase (phosphoribosylaminoimidazole carboxylase, PurE)"/>
    <property type="match status" value="1"/>
</dbReference>
<dbReference type="STRING" id="1121419.SAMN05443529_11068"/>
<dbReference type="Gene3D" id="3.40.50.1970">
    <property type="match status" value="1"/>
</dbReference>
<feature type="domain" description="PurE" evidence="1">
    <location>
        <begin position="119"/>
        <end position="258"/>
    </location>
</feature>
<evidence type="ECO:0000259" key="1">
    <source>
        <dbReference type="SMART" id="SM01001"/>
    </source>
</evidence>
<dbReference type="GO" id="GO:0006189">
    <property type="term" value="P:'de novo' IMP biosynthetic process"/>
    <property type="evidence" value="ECO:0007669"/>
    <property type="project" value="InterPro"/>
</dbReference>
<dbReference type="SMART" id="SM01001">
    <property type="entry name" value="AIRC"/>
    <property type="match status" value="1"/>
</dbReference>
<dbReference type="InterPro" id="IPR039476">
    <property type="entry name" value="P2CMN_synthase_LarB"/>
</dbReference>
<dbReference type="PANTHER" id="PTHR43064">
    <property type="entry name" value="PHOSPHORIBOSYLAMINOIMIDAZOLE CARBOXYLASE-RELATED"/>
    <property type="match status" value="1"/>
</dbReference>
<organism evidence="2 3">
    <name type="scientific">Desulfosporosinus hippei DSM 8344</name>
    <dbReference type="NCBI Taxonomy" id="1121419"/>
    <lineage>
        <taxon>Bacteria</taxon>
        <taxon>Bacillati</taxon>
        <taxon>Bacillota</taxon>
        <taxon>Clostridia</taxon>
        <taxon>Eubacteriales</taxon>
        <taxon>Desulfitobacteriaceae</taxon>
        <taxon>Desulfosporosinus</taxon>
    </lineage>
</organism>
<dbReference type="OrthoDB" id="9782511at2"/>
<reference evidence="3" key="1">
    <citation type="submission" date="2016-10" db="EMBL/GenBank/DDBJ databases">
        <authorList>
            <person name="Varghese N."/>
            <person name="Submissions S."/>
        </authorList>
    </citation>
    <scope>NUCLEOTIDE SEQUENCE [LARGE SCALE GENOMIC DNA]</scope>
    <source>
        <strain evidence="3">DSM 8344</strain>
    </source>
</reference>
<protein>
    <recommendedName>
        <fullName evidence="1">PurE domain-containing protein</fullName>
    </recommendedName>
</protein>
<dbReference type="NCBIfam" id="NF033503">
    <property type="entry name" value="LarB"/>
    <property type="match status" value="1"/>
</dbReference>
<dbReference type="EMBL" id="FNCP01000010">
    <property type="protein sequence ID" value="SDH14474.1"/>
    <property type="molecule type" value="Genomic_DNA"/>
</dbReference>
<keyword evidence="3" id="KW-1185">Reference proteome</keyword>
<proteinExistence type="predicted"/>
<accession>A0A1G8A0M0</accession>
<gene>
    <name evidence="2" type="ORF">SAMN05443529_11068</name>
</gene>